<dbReference type="EMBL" id="WELI01000014">
    <property type="protein sequence ID" value="KAB7726701.1"/>
    <property type="molecule type" value="Genomic_DNA"/>
</dbReference>
<dbReference type="InterPro" id="IPR018062">
    <property type="entry name" value="HTH_AraC-typ_CS"/>
</dbReference>
<keyword evidence="10" id="KW-0238">DNA-binding</keyword>
<dbReference type="PANTHER" id="PTHR43547">
    <property type="entry name" value="TWO-COMPONENT HISTIDINE KINASE"/>
    <property type="match status" value="1"/>
</dbReference>
<protein>
    <recommendedName>
        <fullName evidence="2">histidine kinase</fullName>
        <ecNumber evidence="2">2.7.13.3</ecNumber>
    </recommendedName>
</protein>
<dbReference type="SMART" id="SM00342">
    <property type="entry name" value="HTH_ARAC"/>
    <property type="match status" value="1"/>
</dbReference>
<dbReference type="SUPFAM" id="SSF47384">
    <property type="entry name" value="Homodimeric domain of signal transducing histidine kinase"/>
    <property type="match status" value="1"/>
</dbReference>
<dbReference type="RefSeq" id="WP_152126774.1">
    <property type="nucleotide sequence ID" value="NZ_WELI01000014.1"/>
</dbReference>
<gene>
    <name evidence="17" type="ORF">F5984_24050</name>
</gene>
<evidence type="ECO:0000256" key="2">
    <source>
        <dbReference type="ARBA" id="ARBA00012438"/>
    </source>
</evidence>
<dbReference type="Pfam" id="PF00512">
    <property type="entry name" value="HisKA"/>
    <property type="match status" value="1"/>
</dbReference>
<reference evidence="17 18" key="1">
    <citation type="submission" date="2019-10" db="EMBL/GenBank/DDBJ databases">
        <title>Rudanella paleaurantiibacter sp. nov., isolated from sludge.</title>
        <authorList>
            <person name="Xu S.Q."/>
        </authorList>
    </citation>
    <scope>NUCLEOTIDE SEQUENCE [LARGE SCALE GENOMIC DNA]</scope>
    <source>
        <strain evidence="17 18">HX-22-17</strain>
    </source>
</reference>
<dbReference type="CDD" id="cd00146">
    <property type="entry name" value="PKD"/>
    <property type="match status" value="1"/>
</dbReference>
<evidence type="ECO:0000256" key="6">
    <source>
        <dbReference type="ARBA" id="ARBA00022777"/>
    </source>
</evidence>
<evidence type="ECO:0000256" key="10">
    <source>
        <dbReference type="ARBA" id="ARBA00023125"/>
    </source>
</evidence>
<keyword evidence="8" id="KW-0902">Two-component regulatory system</keyword>
<dbReference type="SUPFAM" id="SSF55874">
    <property type="entry name" value="ATPase domain of HSP90 chaperone/DNA topoisomerase II/histidine kinase"/>
    <property type="match status" value="1"/>
</dbReference>
<dbReference type="InterPro" id="IPR018060">
    <property type="entry name" value="HTH_AraC"/>
</dbReference>
<dbReference type="PROSITE" id="PS00041">
    <property type="entry name" value="HTH_ARAC_FAMILY_1"/>
    <property type="match status" value="1"/>
</dbReference>
<dbReference type="InterPro" id="IPR009057">
    <property type="entry name" value="Homeodomain-like_sf"/>
</dbReference>
<keyword evidence="3 12" id="KW-0597">Phosphoprotein</keyword>
<dbReference type="InterPro" id="IPR036097">
    <property type="entry name" value="HisK_dim/P_sf"/>
</dbReference>
<feature type="modified residue" description="4-aspartylphosphate" evidence="12">
    <location>
        <position position="1167"/>
    </location>
</feature>
<dbReference type="PROSITE" id="PS50109">
    <property type="entry name" value="HIS_KIN"/>
    <property type="match status" value="1"/>
</dbReference>
<dbReference type="FunFam" id="1.10.287.130:FF:000045">
    <property type="entry name" value="Two-component system sensor histidine kinase/response regulator"/>
    <property type="match status" value="1"/>
</dbReference>
<dbReference type="InterPro" id="IPR004358">
    <property type="entry name" value="Sig_transdc_His_kin-like_C"/>
</dbReference>
<keyword evidence="9" id="KW-0805">Transcription regulation</keyword>
<feature type="domain" description="HTH araC/xylS-type" evidence="14">
    <location>
        <begin position="1266"/>
        <end position="1365"/>
    </location>
</feature>
<dbReference type="Gene3D" id="1.10.10.60">
    <property type="entry name" value="Homeodomain-like"/>
    <property type="match status" value="1"/>
</dbReference>
<evidence type="ECO:0000256" key="3">
    <source>
        <dbReference type="ARBA" id="ARBA00022553"/>
    </source>
</evidence>
<dbReference type="EC" id="2.7.13.3" evidence="2"/>
<feature type="region of interest" description="Disordered" evidence="13">
    <location>
        <begin position="1083"/>
        <end position="1105"/>
    </location>
</feature>
<evidence type="ECO:0000256" key="5">
    <source>
        <dbReference type="ARBA" id="ARBA00022741"/>
    </source>
</evidence>
<dbReference type="SUPFAM" id="SSF46689">
    <property type="entry name" value="Homeodomain-like"/>
    <property type="match status" value="1"/>
</dbReference>
<comment type="caution">
    <text evidence="17">The sequence shown here is derived from an EMBL/GenBank/DDBJ whole genome shotgun (WGS) entry which is preliminary data.</text>
</comment>
<keyword evidence="7" id="KW-0067">ATP-binding</keyword>
<evidence type="ECO:0000256" key="9">
    <source>
        <dbReference type="ARBA" id="ARBA00023015"/>
    </source>
</evidence>
<evidence type="ECO:0000256" key="8">
    <source>
        <dbReference type="ARBA" id="ARBA00023012"/>
    </source>
</evidence>
<dbReference type="InterPro" id="IPR015943">
    <property type="entry name" value="WD40/YVTN_repeat-like_dom_sf"/>
</dbReference>
<evidence type="ECO:0000256" key="13">
    <source>
        <dbReference type="SAM" id="MobiDB-lite"/>
    </source>
</evidence>
<dbReference type="InterPro" id="IPR011123">
    <property type="entry name" value="Y_Y_Y"/>
</dbReference>
<keyword evidence="18" id="KW-1185">Reference proteome</keyword>
<dbReference type="FunFam" id="2.60.40.10:FF:000791">
    <property type="entry name" value="Two-component system sensor histidine kinase/response regulator"/>
    <property type="match status" value="1"/>
</dbReference>
<keyword evidence="4" id="KW-0808">Transferase</keyword>
<dbReference type="Gene3D" id="3.30.565.10">
    <property type="entry name" value="Histidine kinase-like ATPase, C-terminal domain"/>
    <property type="match status" value="1"/>
</dbReference>
<dbReference type="Proteomes" id="UP000488299">
    <property type="component" value="Unassembled WGS sequence"/>
</dbReference>
<dbReference type="InterPro" id="IPR001789">
    <property type="entry name" value="Sig_transdc_resp-reg_receiver"/>
</dbReference>
<evidence type="ECO:0000259" key="14">
    <source>
        <dbReference type="PROSITE" id="PS01124"/>
    </source>
</evidence>
<dbReference type="Pfam" id="PF07495">
    <property type="entry name" value="Y_Y_Y"/>
    <property type="match status" value="1"/>
</dbReference>
<dbReference type="SUPFAM" id="SSF52172">
    <property type="entry name" value="CheY-like"/>
    <property type="match status" value="1"/>
</dbReference>
<dbReference type="GO" id="GO:0005524">
    <property type="term" value="F:ATP binding"/>
    <property type="evidence" value="ECO:0007669"/>
    <property type="project" value="UniProtKB-KW"/>
</dbReference>
<evidence type="ECO:0000259" key="15">
    <source>
        <dbReference type="PROSITE" id="PS50109"/>
    </source>
</evidence>
<dbReference type="Pfam" id="PF12833">
    <property type="entry name" value="HTH_18"/>
    <property type="match status" value="1"/>
</dbReference>
<dbReference type="InterPro" id="IPR011006">
    <property type="entry name" value="CheY-like_superfamily"/>
</dbReference>
<dbReference type="GO" id="GO:0003700">
    <property type="term" value="F:DNA-binding transcription factor activity"/>
    <property type="evidence" value="ECO:0007669"/>
    <property type="project" value="InterPro"/>
</dbReference>
<evidence type="ECO:0000313" key="17">
    <source>
        <dbReference type="EMBL" id="KAB7726701.1"/>
    </source>
</evidence>
<dbReference type="SMART" id="SM00387">
    <property type="entry name" value="HATPase_c"/>
    <property type="match status" value="1"/>
</dbReference>
<dbReference type="GO" id="GO:0000155">
    <property type="term" value="F:phosphorelay sensor kinase activity"/>
    <property type="evidence" value="ECO:0007669"/>
    <property type="project" value="InterPro"/>
</dbReference>
<dbReference type="PANTHER" id="PTHR43547:SF2">
    <property type="entry name" value="HYBRID SIGNAL TRANSDUCTION HISTIDINE KINASE C"/>
    <property type="match status" value="1"/>
</dbReference>
<keyword evidence="6" id="KW-0418">Kinase</keyword>
<keyword evidence="11" id="KW-0804">Transcription</keyword>
<dbReference type="Pfam" id="PF00072">
    <property type="entry name" value="Response_reg"/>
    <property type="match status" value="1"/>
</dbReference>
<dbReference type="SMART" id="SM00388">
    <property type="entry name" value="HisKA"/>
    <property type="match status" value="1"/>
</dbReference>
<sequence length="1370" mass="154353">MIRQGVKVKHGGLLSVILFLVGWAAIRQTAHSQPITPKFHSISQEQGLSNNSVTCIYQDQTGFIWMGTRNGLNRYDGHELQVYSKEREGRFHIPRDNIYDIGEDAHRQVLIATLNGELLVQDSITHQFTPFFRPDENQRHGFNQMLFLKIYTDSRGMLWLTTHRHGLIAIDQQRRTFRFYTTQSLPAIASNRVITVREDTQHRLWVGTDAGVTLLSPDHKSSSQYAPGANGRSRDANHVNAFFEDRLNRMWVATGGGVFLYQPAEAAFLPVEKLALSPSLFATARTLQDDLNGNLWIGTDDGLFVFDLQKQTLTPVKTDASQRYALNDQYVFSICRDRQGDMWVGTYYGGVNVTYFSAYGFDQFPQPRAHSALDGKIIRDIVEDRSGNLWFGLENSGVVGLMRDGQTIRVLNHTGPTGQTLLGNQIQGLDDDADGTLWIGSYNRGVNQYDPKTGRVMHLQHEPGNANSLVSNAVNNILVDRKGRVWIGTNLGGLDRYDKKSQTFRHYRHSARPGSIDNDQIATLYEDTNGQIWAGTTTGLNRYDEQRDLFVAYSKLNDAVSAAGLYVTAIFEDQRGTLWVGTAGDGLFALNPVTGKFRHVSPDRQIANATVYKILEDRDGQLWFGSNTGLYRYAPAQNRYVKYTISDGLVSNQFNYNAGSLLKNGRLIFGSVNGYTLFDPARIQKPDFKHALALTDFRVNNQPAYSVNELERAIPQAVRLAHDQSTLQFSFVALEYGSFDNKQYAYKLENYDDNWSTAAKNRVATYTRLPPGTYQFRVKATNNDGDWVAASSPVLITIRPPFWQTTWAYTGYGLLLLGFLYLLRRYSLIEIDRKKQLLLEHYEREREQELSAMKYRFFTNMSHEFRTPLTLIKAPLDELLTLAQLSREQVRQRLTLMSQQVGKMVRLVDQLMDVSKAESGFLQLHPQSTELVALCTGLVRQFEGAANQQNIGLQFAPEIGRLLAWVDADKVEKVLYNLLTNAFKYTPANGQITVRLDRTGANPTGEWAVISVADTGVGIPPTDLKRVFERFYQADNQHQLAQKGTGIGLALCRELVELHGGTITVESSPNQGSRFVVSLPLVVPPSEQQPPSPDPVSTENPEPAGAGLVLLTPTTHRPTLLLVEDEPDVQTYLRDLLQTSYEVTSLNNGQEAWAYLQEHLPDVIVSDVMMPLMDGIELCKRIKTHLTTCHLPVLMLTARSTVDDQVEGLTIGADDYVPKPFHPQLLLIRLQNLLQNRQLLKDKLRKELILQPQAVTTNSLDEEFLKRVMDITEAGIENPDFNAQFLVESLNMSRSAFYRKLQAITDLSPGDFIRDVRLKRAAQLLARQELMVAEVAYAVGYNDLKTFRQNFQQRFGITPSGYGKINPATS</sequence>
<evidence type="ECO:0000256" key="1">
    <source>
        <dbReference type="ARBA" id="ARBA00000085"/>
    </source>
</evidence>
<dbReference type="PROSITE" id="PS50110">
    <property type="entry name" value="RESPONSE_REGULATORY"/>
    <property type="match status" value="1"/>
</dbReference>
<evidence type="ECO:0000256" key="7">
    <source>
        <dbReference type="ARBA" id="ARBA00022840"/>
    </source>
</evidence>
<dbReference type="InterPro" id="IPR003594">
    <property type="entry name" value="HATPase_dom"/>
</dbReference>
<organism evidence="17 18">
    <name type="scientific">Rudanella paleaurantiibacter</name>
    <dbReference type="NCBI Taxonomy" id="2614655"/>
    <lineage>
        <taxon>Bacteria</taxon>
        <taxon>Pseudomonadati</taxon>
        <taxon>Bacteroidota</taxon>
        <taxon>Cytophagia</taxon>
        <taxon>Cytophagales</taxon>
        <taxon>Cytophagaceae</taxon>
        <taxon>Rudanella</taxon>
    </lineage>
</organism>
<dbReference type="CDD" id="cd16922">
    <property type="entry name" value="HATPase_EvgS-ArcB-TorS-like"/>
    <property type="match status" value="1"/>
</dbReference>
<dbReference type="Gene3D" id="1.10.287.130">
    <property type="match status" value="1"/>
</dbReference>
<evidence type="ECO:0000256" key="12">
    <source>
        <dbReference type="PROSITE-ProRule" id="PRU00169"/>
    </source>
</evidence>
<dbReference type="FunFam" id="3.30.565.10:FF:000037">
    <property type="entry name" value="Hybrid sensor histidine kinase/response regulator"/>
    <property type="match status" value="1"/>
</dbReference>
<evidence type="ECO:0000256" key="4">
    <source>
        <dbReference type="ARBA" id="ARBA00022679"/>
    </source>
</evidence>
<dbReference type="InterPro" id="IPR036890">
    <property type="entry name" value="HATPase_C_sf"/>
</dbReference>
<dbReference type="CDD" id="cd17574">
    <property type="entry name" value="REC_OmpR"/>
    <property type="match status" value="1"/>
</dbReference>
<comment type="catalytic activity">
    <reaction evidence="1">
        <text>ATP + protein L-histidine = ADP + protein N-phospho-L-histidine.</text>
        <dbReference type="EC" id="2.7.13.3"/>
    </reaction>
</comment>
<keyword evidence="5" id="KW-0547">Nucleotide-binding</keyword>
<dbReference type="Gene3D" id="2.60.40.10">
    <property type="entry name" value="Immunoglobulins"/>
    <property type="match status" value="1"/>
</dbReference>
<dbReference type="GO" id="GO:0043565">
    <property type="term" value="F:sequence-specific DNA binding"/>
    <property type="evidence" value="ECO:0007669"/>
    <property type="project" value="InterPro"/>
</dbReference>
<accession>A0A7J5TTM3</accession>
<feature type="domain" description="Response regulatory" evidence="16">
    <location>
        <begin position="1119"/>
        <end position="1234"/>
    </location>
</feature>
<dbReference type="InterPro" id="IPR013783">
    <property type="entry name" value="Ig-like_fold"/>
</dbReference>
<feature type="domain" description="Histidine kinase" evidence="15">
    <location>
        <begin position="860"/>
        <end position="1083"/>
    </location>
</feature>
<dbReference type="InterPro" id="IPR005467">
    <property type="entry name" value="His_kinase_dom"/>
</dbReference>
<dbReference type="InterPro" id="IPR003661">
    <property type="entry name" value="HisK_dim/P_dom"/>
</dbReference>
<dbReference type="SUPFAM" id="SSF63829">
    <property type="entry name" value="Calcium-dependent phosphotriesterase"/>
    <property type="match status" value="3"/>
</dbReference>
<evidence type="ECO:0000256" key="11">
    <source>
        <dbReference type="ARBA" id="ARBA00023163"/>
    </source>
</evidence>
<dbReference type="Gene3D" id="2.130.10.10">
    <property type="entry name" value="YVTN repeat-like/Quinoprotein amine dehydrogenase"/>
    <property type="match status" value="2"/>
</dbReference>
<dbReference type="PRINTS" id="PR00344">
    <property type="entry name" value="BCTRLSENSOR"/>
</dbReference>
<dbReference type="PROSITE" id="PS01124">
    <property type="entry name" value="HTH_ARAC_FAMILY_2"/>
    <property type="match status" value="1"/>
</dbReference>
<dbReference type="Pfam" id="PF07494">
    <property type="entry name" value="Reg_prop"/>
    <property type="match status" value="5"/>
</dbReference>
<evidence type="ECO:0000313" key="18">
    <source>
        <dbReference type="Proteomes" id="UP000488299"/>
    </source>
</evidence>
<dbReference type="InterPro" id="IPR011110">
    <property type="entry name" value="Reg_prop"/>
</dbReference>
<proteinExistence type="predicted"/>
<name>A0A7J5TTM3_9BACT</name>
<dbReference type="Pfam" id="PF02518">
    <property type="entry name" value="HATPase_c"/>
    <property type="match status" value="1"/>
</dbReference>
<evidence type="ECO:0000259" key="16">
    <source>
        <dbReference type="PROSITE" id="PS50110"/>
    </source>
</evidence>
<dbReference type="SMART" id="SM00448">
    <property type="entry name" value="REC"/>
    <property type="match status" value="1"/>
</dbReference>
<dbReference type="CDD" id="cd00082">
    <property type="entry name" value="HisKA"/>
    <property type="match status" value="1"/>
</dbReference>
<dbReference type="Gene3D" id="3.40.50.2300">
    <property type="match status" value="1"/>
</dbReference>